<dbReference type="RefSeq" id="WP_144017442.1">
    <property type="nucleotide sequence ID" value="NZ_FZPD01000005.1"/>
</dbReference>
<feature type="signal peptide" evidence="1">
    <location>
        <begin position="1"/>
        <end position="25"/>
    </location>
</feature>
<organism evidence="2 3">
    <name type="scientific">Ekhidna lutea</name>
    <dbReference type="NCBI Taxonomy" id="447679"/>
    <lineage>
        <taxon>Bacteria</taxon>
        <taxon>Pseudomonadati</taxon>
        <taxon>Bacteroidota</taxon>
        <taxon>Cytophagia</taxon>
        <taxon>Cytophagales</taxon>
        <taxon>Reichenbachiellaceae</taxon>
        <taxon>Ekhidna</taxon>
    </lineage>
</organism>
<keyword evidence="1" id="KW-0732">Signal</keyword>
<feature type="chain" id="PRO_5013212496" description="Lipocalin-like domain-containing protein" evidence="1">
    <location>
        <begin position="26"/>
        <end position="176"/>
    </location>
</feature>
<sequence>MIKTTAKTLLQSLLLVILSVFIACSEDEGITAGVSGKLIGSWNSGSVAVTDITINGDDLATYYTNLGISPDLIEQIETALESEIEQGFQIDIEFKSDGTYTSTDSEGTDSGTWELTSNDTKVLFDKGTEDELEVNIVSLTESMFVGSFTQVDDSEDIDEDGINDELSISISITLNK</sequence>
<name>A0A239L982_EKHLU</name>
<evidence type="ECO:0000256" key="1">
    <source>
        <dbReference type="SAM" id="SignalP"/>
    </source>
</evidence>
<keyword evidence="3" id="KW-1185">Reference proteome</keyword>
<protein>
    <recommendedName>
        <fullName evidence="4">Lipocalin-like domain-containing protein</fullName>
    </recommendedName>
</protein>
<evidence type="ECO:0000313" key="3">
    <source>
        <dbReference type="Proteomes" id="UP000198393"/>
    </source>
</evidence>
<dbReference type="EMBL" id="FZPD01000005">
    <property type="protein sequence ID" value="SNT27166.1"/>
    <property type="molecule type" value="Genomic_DNA"/>
</dbReference>
<evidence type="ECO:0000313" key="2">
    <source>
        <dbReference type="EMBL" id="SNT27166.1"/>
    </source>
</evidence>
<accession>A0A239L982</accession>
<evidence type="ECO:0008006" key="4">
    <source>
        <dbReference type="Google" id="ProtNLM"/>
    </source>
</evidence>
<gene>
    <name evidence="2" type="ORF">SAMN05421640_3083</name>
</gene>
<reference evidence="2 3" key="1">
    <citation type="submission" date="2017-06" db="EMBL/GenBank/DDBJ databases">
        <authorList>
            <person name="Kim H.J."/>
            <person name="Triplett B.A."/>
        </authorList>
    </citation>
    <scope>NUCLEOTIDE SEQUENCE [LARGE SCALE GENOMIC DNA]</scope>
    <source>
        <strain evidence="2 3">DSM 19307</strain>
    </source>
</reference>
<proteinExistence type="predicted"/>
<dbReference type="AlphaFoldDB" id="A0A239L982"/>
<dbReference type="Proteomes" id="UP000198393">
    <property type="component" value="Unassembled WGS sequence"/>
</dbReference>
<dbReference type="PROSITE" id="PS51257">
    <property type="entry name" value="PROKAR_LIPOPROTEIN"/>
    <property type="match status" value="1"/>
</dbReference>